<reference evidence="1 2" key="1">
    <citation type="submission" date="2020-08" db="EMBL/GenBank/DDBJ databases">
        <title>Genomic Encyclopedia of Type Strains, Phase IV (KMG-IV): sequencing the most valuable type-strain genomes for metagenomic binning, comparative biology and taxonomic classification.</title>
        <authorList>
            <person name="Goeker M."/>
        </authorList>
    </citation>
    <scope>NUCLEOTIDE SEQUENCE [LARGE SCALE GENOMIC DNA]</scope>
    <source>
        <strain evidence="1 2">DSM 15895</strain>
    </source>
</reference>
<organism evidence="1 2">
    <name type="scientific">Planococcus koreensis</name>
    <dbReference type="NCBI Taxonomy" id="112331"/>
    <lineage>
        <taxon>Bacteria</taxon>
        <taxon>Bacillati</taxon>
        <taxon>Bacillota</taxon>
        <taxon>Bacilli</taxon>
        <taxon>Bacillales</taxon>
        <taxon>Caryophanaceae</taxon>
        <taxon>Planococcus</taxon>
    </lineage>
</organism>
<dbReference type="RefSeq" id="WP_135504091.1">
    <property type="nucleotide sequence ID" value="NZ_JACHHE010000003.1"/>
</dbReference>
<evidence type="ECO:0000313" key="2">
    <source>
        <dbReference type="Proteomes" id="UP000525923"/>
    </source>
</evidence>
<proteinExistence type="predicted"/>
<dbReference type="Proteomes" id="UP000525923">
    <property type="component" value="Unassembled WGS sequence"/>
</dbReference>
<dbReference type="AlphaFoldDB" id="A0A7W8CQZ3"/>
<protein>
    <submittedName>
        <fullName evidence="1">Uncharacterized protein</fullName>
    </submittedName>
</protein>
<gene>
    <name evidence="1" type="ORF">HNQ44_001454</name>
</gene>
<keyword evidence="2" id="KW-1185">Reference proteome</keyword>
<comment type="caution">
    <text evidence="1">The sequence shown here is derived from an EMBL/GenBank/DDBJ whole genome shotgun (WGS) entry which is preliminary data.</text>
</comment>
<name>A0A7W8CQZ3_9BACL</name>
<dbReference type="EMBL" id="JACHHE010000003">
    <property type="protein sequence ID" value="MBB5180030.1"/>
    <property type="molecule type" value="Genomic_DNA"/>
</dbReference>
<evidence type="ECO:0000313" key="1">
    <source>
        <dbReference type="EMBL" id="MBB5180030.1"/>
    </source>
</evidence>
<sequence length="86" mass="10154">MANQQVLREIHHALAGNQQALFRFYPALLAAINGQKRKWKSRSLRRTAPSQALAHFALAKWFWIVRFFVNKRYFEVNMTSGKINRH</sequence>
<accession>A0A7W8CQZ3</accession>